<evidence type="ECO:0000313" key="1">
    <source>
        <dbReference type="EMBL" id="BEH90605.1"/>
    </source>
</evidence>
<dbReference type="PROSITE" id="PS51257">
    <property type="entry name" value="PROKAR_LIPOPROTEIN"/>
    <property type="match status" value="1"/>
</dbReference>
<protein>
    <recommendedName>
        <fullName evidence="3">DUF3221 domain-containing protein</fullName>
    </recommendedName>
</protein>
<accession>A0ABM8IN86</accession>
<gene>
    <name evidence="1" type="ORF">T23_07070</name>
</gene>
<dbReference type="RefSeq" id="WP_161832917.1">
    <property type="nucleotide sequence ID" value="NZ_AP028127.1"/>
</dbReference>
<evidence type="ECO:0008006" key="3">
    <source>
        <dbReference type="Google" id="ProtNLM"/>
    </source>
</evidence>
<sequence length="126" mass="14353">MKKGWLLVGTLFLLSGCINSGENKLSSVNRVEVRFGEEVKSTIEEPEDVEQLVDILLKAKRGNLVREESYVLSEPLVYEFYEGDQLVQTVLFNGEDTTRILKGGLCYEVEYEGISVSEWYEKLILP</sequence>
<dbReference type="EMBL" id="AP028127">
    <property type="protein sequence ID" value="BEH90605.1"/>
    <property type="molecule type" value="Genomic_DNA"/>
</dbReference>
<name>A0ABM8IN86_9FIRM</name>
<organism evidence="1 2">
    <name type="scientific">Turicibacter faecis</name>
    <dbReference type="NCBI Taxonomy" id="2963365"/>
    <lineage>
        <taxon>Bacteria</taxon>
        <taxon>Bacillati</taxon>
        <taxon>Bacillota</taxon>
        <taxon>Erysipelotrichia</taxon>
        <taxon>Erysipelotrichales</taxon>
        <taxon>Turicibacteraceae</taxon>
        <taxon>Turicibacter</taxon>
    </lineage>
</organism>
<dbReference type="Proteomes" id="UP001432099">
    <property type="component" value="Chromosome"/>
</dbReference>
<reference evidence="1" key="1">
    <citation type="journal article" date="2024" name="Int. J. Syst. Evol. Microbiol.">
        <title>Turicibacter faecis sp. nov., isolated from faeces of heart failure mouse model.</title>
        <authorList>
            <person name="Imamura Y."/>
            <person name="Motooka D."/>
            <person name="Nakajima Y."/>
            <person name="Ito S."/>
            <person name="Kitakaze M."/>
            <person name="Iida T."/>
            <person name="Nakamura S."/>
        </authorList>
    </citation>
    <scope>NUCLEOTIDE SEQUENCE</scope>
    <source>
        <strain evidence="1">TC023</strain>
    </source>
</reference>
<keyword evidence="2" id="KW-1185">Reference proteome</keyword>
<proteinExistence type="predicted"/>
<evidence type="ECO:0000313" key="2">
    <source>
        <dbReference type="Proteomes" id="UP001432099"/>
    </source>
</evidence>